<dbReference type="Proteomes" id="UP001562425">
    <property type="component" value="Unassembled WGS sequence"/>
</dbReference>
<protein>
    <recommendedName>
        <fullName evidence="1">SAP domain-containing protein</fullName>
    </recommendedName>
</protein>
<feature type="domain" description="SAP" evidence="1">
    <location>
        <begin position="13"/>
        <end position="38"/>
    </location>
</feature>
<dbReference type="EMBL" id="JBEHCU010006195">
    <property type="protein sequence ID" value="KAL1397656.1"/>
    <property type="molecule type" value="Genomic_DNA"/>
</dbReference>
<dbReference type="SUPFAM" id="SSF68906">
    <property type="entry name" value="SAP domain"/>
    <property type="match status" value="1"/>
</dbReference>
<evidence type="ECO:0000259" key="1">
    <source>
        <dbReference type="Pfam" id="PF02037"/>
    </source>
</evidence>
<dbReference type="InterPro" id="IPR036361">
    <property type="entry name" value="SAP_dom_sf"/>
</dbReference>
<dbReference type="Gene3D" id="1.10.720.30">
    <property type="entry name" value="SAP domain"/>
    <property type="match status" value="1"/>
</dbReference>
<proteinExistence type="predicted"/>
<keyword evidence="3" id="KW-1185">Reference proteome</keyword>
<organism evidence="2 3">
    <name type="scientific">Culex pipiens pipiens</name>
    <name type="common">Northern house mosquito</name>
    <dbReference type="NCBI Taxonomy" id="38569"/>
    <lineage>
        <taxon>Eukaryota</taxon>
        <taxon>Metazoa</taxon>
        <taxon>Ecdysozoa</taxon>
        <taxon>Arthropoda</taxon>
        <taxon>Hexapoda</taxon>
        <taxon>Insecta</taxon>
        <taxon>Pterygota</taxon>
        <taxon>Neoptera</taxon>
        <taxon>Endopterygota</taxon>
        <taxon>Diptera</taxon>
        <taxon>Nematocera</taxon>
        <taxon>Culicoidea</taxon>
        <taxon>Culicidae</taxon>
        <taxon>Culicinae</taxon>
        <taxon>Culicini</taxon>
        <taxon>Culex</taxon>
        <taxon>Culex</taxon>
    </lineage>
</organism>
<evidence type="ECO:0000313" key="3">
    <source>
        <dbReference type="Proteomes" id="UP001562425"/>
    </source>
</evidence>
<evidence type="ECO:0000313" key="2">
    <source>
        <dbReference type="EMBL" id="KAL1397656.1"/>
    </source>
</evidence>
<comment type="caution">
    <text evidence="2">The sequence shown here is derived from an EMBL/GenBank/DDBJ whole genome shotgun (WGS) entry which is preliminary data.</text>
</comment>
<name>A0ABD1DDD0_CULPP</name>
<feature type="non-terminal residue" evidence="2">
    <location>
        <position position="48"/>
    </location>
</feature>
<dbReference type="Pfam" id="PF02037">
    <property type="entry name" value="SAP"/>
    <property type="match status" value="1"/>
</dbReference>
<sequence>MVDASRCRLRISKKELKNRGLSTLGNKNELVDRLQGALIDGGDPLEES</sequence>
<accession>A0ABD1DDD0</accession>
<gene>
    <name evidence="2" type="ORF">pipiens_009597</name>
</gene>
<dbReference type="InterPro" id="IPR003034">
    <property type="entry name" value="SAP_dom"/>
</dbReference>
<dbReference type="AlphaFoldDB" id="A0ABD1DDD0"/>
<reference evidence="2 3" key="1">
    <citation type="submission" date="2024-05" db="EMBL/GenBank/DDBJ databases">
        <title>Culex pipiens pipiens assembly and annotation.</title>
        <authorList>
            <person name="Alout H."/>
            <person name="Durand T."/>
        </authorList>
    </citation>
    <scope>NUCLEOTIDE SEQUENCE [LARGE SCALE GENOMIC DNA]</scope>
    <source>
        <strain evidence="2">HA-2024</strain>
        <tissue evidence="2">Whole body</tissue>
    </source>
</reference>